<keyword evidence="1" id="KW-1133">Transmembrane helix</keyword>
<evidence type="ECO:0000256" key="1">
    <source>
        <dbReference type="SAM" id="Phobius"/>
    </source>
</evidence>
<accession>A0A1F5KU26</accession>
<evidence type="ECO:0000313" key="2">
    <source>
        <dbReference type="EMBL" id="OGE44438.1"/>
    </source>
</evidence>
<name>A0A1F5KU26_9BACT</name>
<comment type="caution">
    <text evidence="2">The sequence shown here is derived from an EMBL/GenBank/DDBJ whole genome shotgun (WGS) entry which is preliminary data.</text>
</comment>
<sequence>MSLNPELEKIISPIDPPQKIGRERFIGLGLELIGSSIMLTGKVIDHDLVFLGGLVALVAGIRILFSQKR</sequence>
<organism evidence="2 3">
    <name type="scientific">Candidatus Daviesbacteria bacterium RIFCSPLOWO2_01_FULL_39_12</name>
    <dbReference type="NCBI Taxonomy" id="1797785"/>
    <lineage>
        <taxon>Bacteria</taxon>
        <taxon>Candidatus Daviesiibacteriota</taxon>
    </lineage>
</organism>
<feature type="transmembrane region" description="Helical" evidence="1">
    <location>
        <begin position="48"/>
        <end position="65"/>
    </location>
</feature>
<gene>
    <name evidence="2" type="ORF">A3B45_02095</name>
</gene>
<dbReference type="STRING" id="1797785.A3B45_02095"/>
<keyword evidence="1" id="KW-0472">Membrane</keyword>
<keyword evidence="1" id="KW-0812">Transmembrane</keyword>
<dbReference type="Proteomes" id="UP000178565">
    <property type="component" value="Unassembled WGS sequence"/>
</dbReference>
<reference evidence="2 3" key="1">
    <citation type="journal article" date="2016" name="Nat. Commun.">
        <title>Thousands of microbial genomes shed light on interconnected biogeochemical processes in an aquifer system.</title>
        <authorList>
            <person name="Anantharaman K."/>
            <person name="Brown C.T."/>
            <person name="Hug L.A."/>
            <person name="Sharon I."/>
            <person name="Castelle C.J."/>
            <person name="Probst A.J."/>
            <person name="Thomas B.C."/>
            <person name="Singh A."/>
            <person name="Wilkins M.J."/>
            <person name="Karaoz U."/>
            <person name="Brodie E.L."/>
            <person name="Williams K.H."/>
            <person name="Hubbard S.S."/>
            <person name="Banfield J.F."/>
        </authorList>
    </citation>
    <scope>NUCLEOTIDE SEQUENCE [LARGE SCALE GENOMIC DNA]</scope>
</reference>
<proteinExistence type="predicted"/>
<protein>
    <submittedName>
        <fullName evidence="2">Uncharacterized protein</fullName>
    </submittedName>
</protein>
<dbReference type="EMBL" id="MFDM01000002">
    <property type="protein sequence ID" value="OGE44438.1"/>
    <property type="molecule type" value="Genomic_DNA"/>
</dbReference>
<dbReference type="AlphaFoldDB" id="A0A1F5KU26"/>
<evidence type="ECO:0000313" key="3">
    <source>
        <dbReference type="Proteomes" id="UP000178565"/>
    </source>
</evidence>